<reference evidence="1 2" key="1">
    <citation type="journal article" date="2016" name="Front. Microbiol.">
        <title>Fuerstia marisgermanicae gen. nov., sp. nov., an Unusual Member of the Phylum Planctomycetes from the German Wadden Sea.</title>
        <authorList>
            <person name="Kohn T."/>
            <person name="Heuer A."/>
            <person name="Jogler M."/>
            <person name="Vollmers J."/>
            <person name="Boedeker C."/>
            <person name="Bunk B."/>
            <person name="Rast P."/>
            <person name="Borchert D."/>
            <person name="Glockner I."/>
            <person name="Freese H.M."/>
            <person name="Klenk H.P."/>
            <person name="Overmann J."/>
            <person name="Kaster A.K."/>
            <person name="Rohde M."/>
            <person name="Wiegand S."/>
            <person name="Jogler C."/>
        </authorList>
    </citation>
    <scope>NUCLEOTIDE SEQUENCE [LARGE SCALE GENOMIC DNA]</scope>
    <source>
        <strain evidence="1 2">NH11</strain>
    </source>
</reference>
<organism evidence="1 2">
    <name type="scientific">Fuerstiella marisgermanici</name>
    <dbReference type="NCBI Taxonomy" id="1891926"/>
    <lineage>
        <taxon>Bacteria</taxon>
        <taxon>Pseudomonadati</taxon>
        <taxon>Planctomycetota</taxon>
        <taxon>Planctomycetia</taxon>
        <taxon>Planctomycetales</taxon>
        <taxon>Planctomycetaceae</taxon>
        <taxon>Fuerstiella</taxon>
    </lineage>
</organism>
<protein>
    <recommendedName>
        <fullName evidence="3">Cell division protein FtsQ</fullName>
    </recommendedName>
</protein>
<accession>A0A1P8WK24</accession>
<proteinExistence type="predicted"/>
<dbReference type="OrthoDB" id="287558at2"/>
<gene>
    <name evidence="1" type="ORF">Fuma_04018</name>
</gene>
<dbReference type="EMBL" id="CP017641">
    <property type="protein sequence ID" value="APZ94386.1"/>
    <property type="molecule type" value="Genomic_DNA"/>
</dbReference>
<name>A0A1P8WK24_9PLAN</name>
<evidence type="ECO:0000313" key="2">
    <source>
        <dbReference type="Proteomes" id="UP000187735"/>
    </source>
</evidence>
<dbReference type="Proteomes" id="UP000187735">
    <property type="component" value="Chromosome"/>
</dbReference>
<dbReference type="AlphaFoldDB" id="A0A1P8WK24"/>
<keyword evidence="2" id="KW-1185">Reference proteome</keyword>
<dbReference type="RefSeq" id="WP_077025699.1">
    <property type="nucleotide sequence ID" value="NZ_CP017641.1"/>
</dbReference>
<evidence type="ECO:0008006" key="3">
    <source>
        <dbReference type="Google" id="ProtNLM"/>
    </source>
</evidence>
<dbReference type="STRING" id="1891926.Fuma_04018"/>
<evidence type="ECO:0000313" key="1">
    <source>
        <dbReference type="EMBL" id="APZ94386.1"/>
    </source>
</evidence>
<sequence>MARTVSKKKKALPLGQRIVRWVFRPMRLVCAAALAMLWLCWPMVERQLPQLDNRDEYRIGVDQVVVTPPPRWVPEDIVAKVFARAGFDESLSLLDSDLSERVALAFYTYPWVERLKQVRKSFPARVYVEVVYREPVAMVEVVGGGYLPVDRHGHLLPEKDFSAADIDRYPVIKNVSTAPIGYHGESWGDPAVAGAAQLAAVLTAPNAAGQSWWNSLGLKTIFAPRRLAADDNIDDLQFELGTSGGSRIAWGRPPQSQHPGELTVAQKLERMAEYHRSQNGFDDGPARYLIDIRDWETTRRHLLAAEPPKTSRR</sequence>
<dbReference type="KEGG" id="fmr:Fuma_04018"/>